<keyword evidence="3" id="KW-1185">Reference proteome</keyword>
<proteinExistence type="predicted"/>
<feature type="compositionally biased region" description="Polar residues" evidence="1">
    <location>
        <begin position="36"/>
        <end position="49"/>
    </location>
</feature>
<protein>
    <submittedName>
        <fullName evidence="2">Uncharacterized protein</fullName>
    </submittedName>
</protein>
<feature type="non-terminal residue" evidence="2">
    <location>
        <position position="1"/>
    </location>
</feature>
<feature type="compositionally biased region" description="Polar residues" evidence="1">
    <location>
        <begin position="10"/>
        <end position="25"/>
    </location>
</feature>
<feature type="region of interest" description="Disordered" evidence="1">
    <location>
        <begin position="1"/>
        <end position="77"/>
    </location>
</feature>
<evidence type="ECO:0000256" key="1">
    <source>
        <dbReference type="SAM" id="MobiDB-lite"/>
    </source>
</evidence>
<dbReference type="Proteomes" id="UP001341840">
    <property type="component" value="Unassembled WGS sequence"/>
</dbReference>
<dbReference type="EMBL" id="JASCZI010006977">
    <property type="protein sequence ID" value="MED6117580.1"/>
    <property type="molecule type" value="Genomic_DNA"/>
</dbReference>
<evidence type="ECO:0000313" key="2">
    <source>
        <dbReference type="EMBL" id="MED6117580.1"/>
    </source>
</evidence>
<comment type="caution">
    <text evidence="2">The sequence shown here is derived from an EMBL/GenBank/DDBJ whole genome shotgun (WGS) entry which is preliminary data.</text>
</comment>
<sequence length="77" mass="8435">AHRQPEWPEVSQQPSETPRQGSHSGASGERHRQELDTSSQPDTTTSNTLLMVPGPGPPQLQMSDHVSMPITHAITDR</sequence>
<evidence type="ECO:0000313" key="3">
    <source>
        <dbReference type="Proteomes" id="UP001341840"/>
    </source>
</evidence>
<gene>
    <name evidence="2" type="ORF">PIB30_111313</name>
</gene>
<name>A0ABU6QZP5_9FABA</name>
<reference evidence="2 3" key="1">
    <citation type="journal article" date="2023" name="Plants (Basel)">
        <title>Bridging the Gap: Combining Genomics and Transcriptomics Approaches to Understand Stylosanthes scabra, an Orphan Legume from the Brazilian Caatinga.</title>
        <authorList>
            <person name="Ferreira-Neto J.R.C."/>
            <person name="da Silva M.D."/>
            <person name="Binneck E."/>
            <person name="de Melo N.F."/>
            <person name="da Silva R.H."/>
            <person name="de Melo A.L.T.M."/>
            <person name="Pandolfi V."/>
            <person name="Bustamante F.O."/>
            <person name="Brasileiro-Vidal A.C."/>
            <person name="Benko-Iseppon A.M."/>
        </authorList>
    </citation>
    <scope>NUCLEOTIDE SEQUENCE [LARGE SCALE GENOMIC DNA]</scope>
    <source>
        <tissue evidence="2">Leaves</tissue>
    </source>
</reference>
<organism evidence="2 3">
    <name type="scientific">Stylosanthes scabra</name>
    <dbReference type="NCBI Taxonomy" id="79078"/>
    <lineage>
        <taxon>Eukaryota</taxon>
        <taxon>Viridiplantae</taxon>
        <taxon>Streptophyta</taxon>
        <taxon>Embryophyta</taxon>
        <taxon>Tracheophyta</taxon>
        <taxon>Spermatophyta</taxon>
        <taxon>Magnoliopsida</taxon>
        <taxon>eudicotyledons</taxon>
        <taxon>Gunneridae</taxon>
        <taxon>Pentapetalae</taxon>
        <taxon>rosids</taxon>
        <taxon>fabids</taxon>
        <taxon>Fabales</taxon>
        <taxon>Fabaceae</taxon>
        <taxon>Papilionoideae</taxon>
        <taxon>50 kb inversion clade</taxon>
        <taxon>dalbergioids sensu lato</taxon>
        <taxon>Dalbergieae</taxon>
        <taxon>Pterocarpus clade</taxon>
        <taxon>Stylosanthes</taxon>
    </lineage>
</organism>
<accession>A0ABU6QZP5</accession>